<dbReference type="RefSeq" id="WP_069927564.1">
    <property type="nucleotide sequence ID" value="NZ_MEHI01000001.1"/>
</dbReference>
<comment type="caution">
    <text evidence="1">The sequence shown here is derived from an EMBL/GenBank/DDBJ whole genome shotgun (WGS) entry which is preliminary data.</text>
</comment>
<dbReference type="OrthoDB" id="4247406at2"/>
<evidence type="ECO:0000313" key="1">
    <source>
        <dbReference type="EMBL" id="OEJ25658.1"/>
    </source>
</evidence>
<keyword evidence="2" id="KW-1185">Reference proteome</keyword>
<protein>
    <submittedName>
        <fullName evidence="1">Uncharacterized protein</fullName>
    </submittedName>
</protein>
<proteinExistence type="predicted"/>
<dbReference type="AlphaFoldDB" id="A0A1E5P806"/>
<dbReference type="STRING" id="285458.BGM19_21530"/>
<name>A0A1E5P806_9ACTN</name>
<dbReference type="Proteomes" id="UP000095759">
    <property type="component" value="Unassembled WGS sequence"/>
</dbReference>
<evidence type="ECO:0000313" key="2">
    <source>
        <dbReference type="Proteomes" id="UP000095759"/>
    </source>
</evidence>
<accession>A0A1E5P806</accession>
<organism evidence="1 2">
    <name type="scientific">Streptomyces agglomeratus</name>
    <dbReference type="NCBI Taxonomy" id="285458"/>
    <lineage>
        <taxon>Bacteria</taxon>
        <taxon>Bacillati</taxon>
        <taxon>Actinomycetota</taxon>
        <taxon>Actinomycetes</taxon>
        <taxon>Kitasatosporales</taxon>
        <taxon>Streptomycetaceae</taxon>
        <taxon>Streptomyces</taxon>
    </lineage>
</organism>
<sequence length="83" mass="8942">MGDVLTALAIPVLLCATGIYAACSRWWRRTHPAPPPYAPSAGRSAELDLMAVTEGIIRESWAEPDALYYAASASPDRRVGSRP</sequence>
<gene>
    <name evidence="1" type="ORF">AS594_15280</name>
</gene>
<reference evidence="1 2" key="1">
    <citation type="submission" date="2016-08" db="EMBL/GenBank/DDBJ databases">
        <title>Complete genome sequence of Streptomyces agglomeratus strain 6-3-2, a novel anti-MRSA actinomycete isolated from Wuli of Tebit, China.</title>
        <authorList>
            <person name="Chen X."/>
        </authorList>
    </citation>
    <scope>NUCLEOTIDE SEQUENCE [LARGE SCALE GENOMIC DNA]</scope>
    <source>
        <strain evidence="1 2">6-3-2</strain>
    </source>
</reference>
<dbReference type="EMBL" id="MEHJ01000001">
    <property type="protein sequence ID" value="OEJ25658.1"/>
    <property type="molecule type" value="Genomic_DNA"/>
</dbReference>